<evidence type="ECO:0000313" key="1">
    <source>
        <dbReference type="EMBL" id="JAH36718.1"/>
    </source>
</evidence>
<dbReference type="AlphaFoldDB" id="A0A0E9S850"/>
<sequence>MENSTNHRIVAFWKYRAVNRPMSLSLE</sequence>
<accession>A0A0E9S850</accession>
<name>A0A0E9S850_ANGAN</name>
<dbReference type="EMBL" id="GBXM01071859">
    <property type="protein sequence ID" value="JAH36718.1"/>
    <property type="molecule type" value="Transcribed_RNA"/>
</dbReference>
<reference evidence="1" key="2">
    <citation type="journal article" date="2015" name="Fish Shellfish Immunol.">
        <title>Early steps in the European eel (Anguilla anguilla)-Vibrio vulnificus interaction in the gills: Role of the RtxA13 toxin.</title>
        <authorList>
            <person name="Callol A."/>
            <person name="Pajuelo D."/>
            <person name="Ebbesson L."/>
            <person name="Teles M."/>
            <person name="MacKenzie S."/>
            <person name="Amaro C."/>
        </authorList>
    </citation>
    <scope>NUCLEOTIDE SEQUENCE</scope>
</reference>
<protein>
    <submittedName>
        <fullName evidence="1">Uncharacterized protein</fullName>
    </submittedName>
</protein>
<organism evidence="1">
    <name type="scientific">Anguilla anguilla</name>
    <name type="common">European freshwater eel</name>
    <name type="synonym">Muraena anguilla</name>
    <dbReference type="NCBI Taxonomy" id="7936"/>
    <lineage>
        <taxon>Eukaryota</taxon>
        <taxon>Metazoa</taxon>
        <taxon>Chordata</taxon>
        <taxon>Craniata</taxon>
        <taxon>Vertebrata</taxon>
        <taxon>Euteleostomi</taxon>
        <taxon>Actinopterygii</taxon>
        <taxon>Neopterygii</taxon>
        <taxon>Teleostei</taxon>
        <taxon>Anguilliformes</taxon>
        <taxon>Anguillidae</taxon>
        <taxon>Anguilla</taxon>
    </lineage>
</organism>
<proteinExistence type="predicted"/>
<reference evidence="1" key="1">
    <citation type="submission" date="2014-11" db="EMBL/GenBank/DDBJ databases">
        <authorList>
            <person name="Amaro Gonzalez C."/>
        </authorList>
    </citation>
    <scope>NUCLEOTIDE SEQUENCE</scope>
</reference>